<feature type="domain" description="Ketosynthase family 3 (KS3)" evidence="8">
    <location>
        <begin position="3"/>
        <end position="414"/>
    </location>
</feature>
<dbReference type="InterPro" id="IPR018201">
    <property type="entry name" value="Ketoacyl_synth_AS"/>
</dbReference>
<comment type="similarity">
    <text evidence="1">Belongs to the thiolase-like superfamily. Beta-ketoacyl-ACP synthases family.</text>
</comment>
<evidence type="ECO:0000256" key="4">
    <source>
        <dbReference type="ARBA" id="ARBA00022832"/>
    </source>
</evidence>
<dbReference type="GO" id="GO:0005829">
    <property type="term" value="C:cytosol"/>
    <property type="evidence" value="ECO:0007669"/>
    <property type="project" value="TreeGrafter"/>
</dbReference>
<keyword evidence="5" id="KW-0443">Lipid metabolism</keyword>
<dbReference type="InterPro" id="IPR016039">
    <property type="entry name" value="Thiolase-like"/>
</dbReference>
<keyword evidence="7" id="KW-0012">Acyltransferase</keyword>
<evidence type="ECO:0000256" key="5">
    <source>
        <dbReference type="ARBA" id="ARBA00023098"/>
    </source>
</evidence>
<protein>
    <recommendedName>
        <fullName evidence="8">Ketosynthase family 3 (KS3) domain-containing protein</fullName>
    </recommendedName>
</protein>
<comment type="caution">
    <text evidence="9">The sequence shown here is derived from an EMBL/GenBank/DDBJ whole genome shotgun (WGS) entry which is preliminary data.</text>
</comment>
<dbReference type="SMART" id="SM00825">
    <property type="entry name" value="PKS_KS"/>
    <property type="match status" value="1"/>
</dbReference>
<dbReference type="NCBIfam" id="TIGR03150">
    <property type="entry name" value="fabF"/>
    <property type="match status" value="1"/>
</dbReference>
<proteinExistence type="inferred from homology"/>
<evidence type="ECO:0000313" key="9">
    <source>
        <dbReference type="EMBL" id="KKN97028.1"/>
    </source>
</evidence>
<evidence type="ECO:0000256" key="6">
    <source>
        <dbReference type="ARBA" id="ARBA00023160"/>
    </source>
</evidence>
<dbReference type="InterPro" id="IPR020841">
    <property type="entry name" value="PKS_Beta-ketoAc_synthase_dom"/>
</dbReference>
<organism evidence="9">
    <name type="scientific">marine sediment metagenome</name>
    <dbReference type="NCBI Taxonomy" id="412755"/>
    <lineage>
        <taxon>unclassified sequences</taxon>
        <taxon>metagenomes</taxon>
        <taxon>ecological metagenomes</taxon>
    </lineage>
</organism>
<sequence>MADRRVVLTGLGTVNPLANSVPEFWDALLACRSGIARITRFDPSEFTCHIGGEVKNWKTAKPEQVDQRDWRHMDLFAQYAVVSAIEAVADSGLDFNKADPDRCGVVVGSGIGGLLEIETQHARMLEKGPSRISPYTVPKMMVNAASGNIALLWGLRGVNFSVVTACASAAHSIGECYRIIQRGEGDMMLAGGSEVGVTKVGLGSFAALRSLSTRNDDPEHASRPWDRDRDGFLLSEGAGVIVLEELEHARQRGANIYAELIGYGASCDAYHITAPDPEGHGAILAVNRALTDAGVNTDDIDYINAHGTSTQLGDIAETRGIKRVFGHHAHDGLLVSSTKSSTGHMLGASGAVELIASALAITRGIVPPTLNLDNPDEGCDLDYIPNTPREAKIDVVLSNSFGFGGHNGCLVIRRFQG</sequence>
<evidence type="ECO:0000256" key="2">
    <source>
        <dbReference type="ARBA" id="ARBA00022516"/>
    </source>
</evidence>
<keyword evidence="4" id="KW-0276">Fatty acid metabolism</keyword>
<dbReference type="NCBIfam" id="NF005589">
    <property type="entry name" value="PRK07314.1"/>
    <property type="match status" value="1"/>
</dbReference>
<dbReference type="PROSITE" id="PS52004">
    <property type="entry name" value="KS3_2"/>
    <property type="match status" value="1"/>
</dbReference>
<dbReference type="Pfam" id="PF00109">
    <property type="entry name" value="ketoacyl-synt"/>
    <property type="match status" value="1"/>
</dbReference>
<dbReference type="EMBL" id="LAZR01000061">
    <property type="protein sequence ID" value="KKN97028.1"/>
    <property type="molecule type" value="Genomic_DNA"/>
</dbReference>
<name>A0A0F9XXC1_9ZZZZ</name>
<evidence type="ECO:0000259" key="8">
    <source>
        <dbReference type="PROSITE" id="PS52004"/>
    </source>
</evidence>
<dbReference type="CDD" id="cd00834">
    <property type="entry name" value="KAS_I_II"/>
    <property type="match status" value="1"/>
</dbReference>
<gene>
    <name evidence="9" type="ORF">LCGC14_0162790</name>
</gene>
<reference evidence="9" key="1">
    <citation type="journal article" date="2015" name="Nature">
        <title>Complex archaea that bridge the gap between prokaryotes and eukaryotes.</title>
        <authorList>
            <person name="Spang A."/>
            <person name="Saw J.H."/>
            <person name="Jorgensen S.L."/>
            <person name="Zaremba-Niedzwiedzka K."/>
            <person name="Martijn J."/>
            <person name="Lind A.E."/>
            <person name="van Eijk R."/>
            <person name="Schleper C."/>
            <person name="Guy L."/>
            <person name="Ettema T.J."/>
        </authorList>
    </citation>
    <scope>NUCLEOTIDE SEQUENCE</scope>
</reference>
<dbReference type="PROSITE" id="PS00606">
    <property type="entry name" value="KS3_1"/>
    <property type="match status" value="1"/>
</dbReference>
<evidence type="ECO:0000256" key="7">
    <source>
        <dbReference type="ARBA" id="ARBA00023315"/>
    </source>
</evidence>
<dbReference type="PANTHER" id="PTHR11712:SF336">
    <property type="entry name" value="3-OXOACYL-[ACYL-CARRIER-PROTEIN] SYNTHASE, MITOCHONDRIAL"/>
    <property type="match status" value="1"/>
</dbReference>
<dbReference type="InterPro" id="IPR014030">
    <property type="entry name" value="Ketoacyl_synth_N"/>
</dbReference>
<dbReference type="GO" id="GO:0004315">
    <property type="term" value="F:3-oxoacyl-[acyl-carrier-protein] synthase activity"/>
    <property type="evidence" value="ECO:0007669"/>
    <property type="project" value="InterPro"/>
</dbReference>
<dbReference type="AlphaFoldDB" id="A0A0F9XXC1"/>
<dbReference type="GO" id="GO:0006633">
    <property type="term" value="P:fatty acid biosynthetic process"/>
    <property type="evidence" value="ECO:0007669"/>
    <property type="project" value="UniProtKB-KW"/>
</dbReference>
<evidence type="ECO:0000256" key="3">
    <source>
        <dbReference type="ARBA" id="ARBA00022679"/>
    </source>
</evidence>
<keyword evidence="2" id="KW-0444">Lipid biosynthesis</keyword>
<dbReference type="InterPro" id="IPR017568">
    <property type="entry name" value="3-oxoacyl-ACP_synth-2"/>
</dbReference>
<dbReference type="SUPFAM" id="SSF53901">
    <property type="entry name" value="Thiolase-like"/>
    <property type="match status" value="1"/>
</dbReference>
<evidence type="ECO:0000256" key="1">
    <source>
        <dbReference type="ARBA" id="ARBA00008467"/>
    </source>
</evidence>
<dbReference type="FunFam" id="3.40.47.10:FF:000009">
    <property type="entry name" value="3-oxoacyl-[acyl-carrier-protein] synthase 2"/>
    <property type="match status" value="1"/>
</dbReference>
<dbReference type="PANTHER" id="PTHR11712">
    <property type="entry name" value="POLYKETIDE SYNTHASE-RELATED"/>
    <property type="match status" value="1"/>
</dbReference>
<keyword evidence="6" id="KW-0275">Fatty acid biosynthesis</keyword>
<dbReference type="PIRSF" id="PIRSF000447">
    <property type="entry name" value="KAS_II"/>
    <property type="match status" value="1"/>
</dbReference>
<keyword evidence="3" id="KW-0808">Transferase</keyword>
<dbReference type="InterPro" id="IPR014031">
    <property type="entry name" value="Ketoacyl_synth_C"/>
</dbReference>
<dbReference type="Pfam" id="PF02801">
    <property type="entry name" value="Ketoacyl-synt_C"/>
    <property type="match status" value="1"/>
</dbReference>
<accession>A0A0F9XXC1</accession>
<dbReference type="Gene3D" id="3.40.47.10">
    <property type="match status" value="1"/>
</dbReference>
<dbReference type="InterPro" id="IPR000794">
    <property type="entry name" value="Beta-ketoacyl_synthase"/>
</dbReference>